<evidence type="ECO:0000256" key="7">
    <source>
        <dbReference type="ARBA" id="ARBA00022840"/>
    </source>
</evidence>
<keyword evidence="4 12" id="KW-0808">Transferase</keyword>
<dbReference type="Gene3D" id="1.10.510.10">
    <property type="entry name" value="Transferase(Phosphotransferase) domain 1"/>
    <property type="match status" value="1"/>
</dbReference>
<dbReference type="AlphaFoldDB" id="A0A2P6QZ49"/>
<dbReference type="SUPFAM" id="SSF56112">
    <property type="entry name" value="Protein kinase-like (PK-like)"/>
    <property type="match status" value="1"/>
</dbReference>
<keyword evidence="6" id="KW-0418">Kinase</keyword>
<dbReference type="GO" id="GO:0005524">
    <property type="term" value="F:ATP binding"/>
    <property type="evidence" value="ECO:0007669"/>
    <property type="project" value="UniProtKB-KW"/>
</dbReference>
<dbReference type="InterPro" id="IPR000719">
    <property type="entry name" value="Prot_kinase_dom"/>
</dbReference>
<keyword evidence="7" id="KW-0067">ATP-binding</keyword>
<evidence type="ECO:0000259" key="11">
    <source>
        <dbReference type="PROSITE" id="PS50011"/>
    </source>
</evidence>
<dbReference type="PANTHER" id="PTHR44329:SF283">
    <property type="entry name" value="PAS DOMAIN-CONTAINING PROTEIN TYROSINE KINASE FAMILY PROTEIN"/>
    <property type="match status" value="1"/>
</dbReference>
<dbReference type="InterPro" id="IPR051681">
    <property type="entry name" value="Ser/Thr_Kinases-Pseudokinases"/>
</dbReference>
<evidence type="ECO:0000256" key="4">
    <source>
        <dbReference type="ARBA" id="ARBA00022679"/>
    </source>
</evidence>
<comment type="caution">
    <text evidence="12">The sequence shown here is derived from an EMBL/GenBank/DDBJ whole genome shotgun (WGS) entry which is preliminary data.</text>
</comment>
<name>A0A2P6QZ49_ROSCH</name>
<evidence type="ECO:0000256" key="9">
    <source>
        <dbReference type="ARBA" id="ARBA00047899"/>
    </source>
</evidence>
<dbReference type="Proteomes" id="UP000238479">
    <property type="component" value="Chromosome 4"/>
</dbReference>
<dbReference type="InterPro" id="IPR001245">
    <property type="entry name" value="Ser-Thr/Tyr_kinase_cat_dom"/>
</dbReference>
<dbReference type="InterPro" id="IPR011009">
    <property type="entry name" value="Kinase-like_dom_sf"/>
</dbReference>
<sequence>MEMERSSLSIMMIYNVNDVAVKVFFKQEYPDDVSLMKRLRHPNVLLFMGAVTSPQRLCIITEFFPRGSLFQLLHKNKSNPDWRQRIQMALHIVSIEFSPSPNKRKKKTYDHSAQGMNYLHHFNPPIIHRDPKSSNLLVDKNWTVKVGDFGLARLKHETFLFTKTGKGTVQWLAPEVLCNEFSDEKSDVYSYGVILWELATEKIPWDDLNAMQVIGAVGFRKERLEIPKDVDPQWASMIESCWHRCDPARRPTFHELLEKLKAL</sequence>
<dbReference type="EMBL" id="PDCK01000042">
    <property type="protein sequence ID" value="PRQ39450.1"/>
    <property type="molecule type" value="Genomic_DNA"/>
</dbReference>
<evidence type="ECO:0000256" key="8">
    <source>
        <dbReference type="ARBA" id="ARBA00023136"/>
    </source>
</evidence>
<dbReference type="OMA" id="ADINAVX"/>
<protein>
    <recommendedName>
        <fullName evidence="2">non-specific serine/threonine protein kinase</fullName>
        <ecNumber evidence="2">2.7.11.1</ecNumber>
    </recommendedName>
</protein>
<dbReference type="EC" id="2.7.11.1" evidence="2"/>
<evidence type="ECO:0000256" key="6">
    <source>
        <dbReference type="ARBA" id="ARBA00022777"/>
    </source>
</evidence>
<keyword evidence="8" id="KW-0472">Membrane</keyword>
<evidence type="ECO:0000256" key="2">
    <source>
        <dbReference type="ARBA" id="ARBA00012513"/>
    </source>
</evidence>
<comment type="subcellular location">
    <subcellularLocation>
        <location evidence="1">Membrane</location>
    </subcellularLocation>
</comment>
<dbReference type="Gramene" id="PRQ39450">
    <property type="protein sequence ID" value="PRQ39450"/>
    <property type="gene ID" value="RchiOBHm_Chr4g0425341"/>
</dbReference>
<dbReference type="GO" id="GO:0004674">
    <property type="term" value="F:protein serine/threonine kinase activity"/>
    <property type="evidence" value="ECO:0007669"/>
    <property type="project" value="UniProtKB-KW"/>
</dbReference>
<feature type="domain" description="Protein kinase" evidence="11">
    <location>
        <begin position="1"/>
        <end position="263"/>
    </location>
</feature>
<evidence type="ECO:0000313" key="13">
    <source>
        <dbReference type="Proteomes" id="UP000238479"/>
    </source>
</evidence>
<dbReference type="Gene3D" id="3.30.200.20">
    <property type="entry name" value="Phosphorylase Kinase, domain 1"/>
    <property type="match status" value="1"/>
</dbReference>
<dbReference type="PANTHER" id="PTHR44329">
    <property type="entry name" value="SERINE/THREONINE-PROTEIN KINASE TNNI3K-RELATED"/>
    <property type="match status" value="1"/>
</dbReference>
<proteinExistence type="predicted"/>
<gene>
    <name evidence="12" type="ORF">RchiOBHm_Chr4g0425341</name>
</gene>
<accession>A0A2P6QZ49</accession>
<reference evidence="12 13" key="1">
    <citation type="journal article" date="2018" name="Nat. Genet.">
        <title>The Rosa genome provides new insights in the design of modern roses.</title>
        <authorList>
            <person name="Bendahmane M."/>
        </authorList>
    </citation>
    <scope>NUCLEOTIDE SEQUENCE [LARGE SCALE GENOMIC DNA]</scope>
    <source>
        <strain evidence="13">cv. Old Blush</strain>
    </source>
</reference>
<comment type="catalytic activity">
    <reaction evidence="9">
        <text>L-threonyl-[protein] + ATP = O-phospho-L-threonyl-[protein] + ADP + H(+)</text>
        <dbReference type="Rhea" id="RHEA:46608"/>
        <dbReference type="Rhea" id="RHEA-COMP:11060"/>
        <dbReference type="Rhea" id="RHEA-COMP:11605"/>
        <dbReference type="ChEBI" id="CHEBI:15378"/>
        <dbReference type="ChEBI" id="CHEBI:30013"/>
        <dbReference type="ChEBI" id="CHEBI:30616"/>
        <dbReference type="ChEBI" id="CHEBI:61977"/>
        <dbReference type="ChEBI" id="CHEBI:456216"/>
        <dbReference type="EC" id="2.7.11.1"/>
    </reaction>
</comment>
<dbReference type="GO" id="GO:0016020">
    <property type="term" value="C:membrane"/>
    <property type="evidence" value="ECO:0007669"/>
    <property type="project" value="UniProtKB-SubCell"/>
</dbReference>
<evidence type="ECO:0000256" key="5">
    <source>
        <dbReference type="ARBA" id="ARBA00022741"/>
    </source>
</evidence>
<keyword evidence="13" id="KW-1185">Reference proteome</keyword>
<dbReference type="Pfam" id="PF07714">
    <property type="entry name" value="PK_Tyr_Ser-Thr"/>
    <property type="match status" value="1"/>
</dbReference>
<organism evidence="12 13">
    <name type="scientific">Rosa chinensis</name>
    <name type="common">China rose</name>
    <dbReference type="NCBI Taxonomy" id="74649"/>
    <lineage>
        <taxon>Eukaryota</taxon>
        <taxon>Viridiplantae</taxon>
        <taxon>Streptophyta</taxon>
        <taxon>Embryophyta</taxon>
        <taxon>Tracheophyta</taxon>
        <taxon>Spermatophyta</taxon>
        <taxon>Magnoliopsida</taxon>
        <taxon>eudicotyledons</taxon>
        <taxon>Gunneridae</taxon>
        <taxon>Pentapetalae</taxon>
        <taxon>rosids</taxon>
        <taxon>fabids</taxon>
        <taxon>Rosales</taxon>
        <taxon>Rosaceae</taxon>
        <taxon>Rosoideae</taxon>
        <taxon>Rosoideae incertae sedis</taxon>
        <taxon>Rosa</taxon>
    </lineage>
</organism>
<dbReference type="FunFam" id="1.10.510.10:FF:000476">
    <property type="entry name" value="PAS domain-containing protein tyrosine kinase family protein"/>
    <property type="match status" value="1"/>
</dbReference>
<keyword evidence="3" id="KW-0723">Serine/threonine-protein kinase</keyword>
<evidence type="ECO:0000256" key="1">
    <source>
        <dbReference type="ARBA" id="ARBA00004370"/>
    </source>
</evidence>
<dbReference type="CDD" id="cd13999">
    <property type="entry name" value="STKc_MAP3K-like"/>
    <property type="match status" value="1"/>
</dbReference>
<evidence type="ECO:0000313" key="12">
    <source>
        <dbReference type="EMBL" id="PRQ39450.1"/>
    </source>
</evidence>
<evidence type="ECO:0000256" key="3">
    <source>
        <dbReference type="ARBA" id="ARBA00022527"/>
    </source>
</evidence>
<dbReference type="PROSITE" id="PS50011">
    <property type="entry name" value="PROTEIN_KINASE_DOM"/>
    <property type="match status" value="1"/>
</dbReference>
<comment type="catalytic activity">
    <reaction evidence="10">
        <text>L-seryl-[protein] + ATP = O-phospho-L-seryl-[protein] + ADP + H(+)</text>
        <dbReference type="Rhea" id="RHEA:17989"/>
        <dbReference type="Rhea" id="RHEA-COMP:9863"/>
        <dbReference type="Rhea" id="RHEA-COMP:11604"/>
        <dbReference type="ChEBI" id="CHEBI:15378"/>
        <dbReference type="ChEBI" id="CHEBI:29999"/>
        <dbReference type="ChEBI" id="CHEBI:30616"/>
        <dbReference type="ChEBI" id="CHEBI:83421"/>
        <dbReference type="ChEBI" id="CHEBI:456216"/>
        <dbReference type="EC" id="2.7.11.1"/>
    </reaction>
</comment>
<keyword evidence="5" id="KW-0547">Nucleotide-binding</keyword>
<dbReference type="PIRSF" id="PIRSF000654">
    <property type="entry name" value="Integrin-linked_kinase"/>
    <property type="match status" value="1"/>
</dbReference>
<evidence type="ECO:0000256" key="10">
    <source>
        <dbReference type="ARBA" id="ARBA00048679"/>
    </source>
</evidence>